<gene>
    <name evidence="2" type="ORF">NRB20_24350</name>
</gene>
<proteinExistence type="predicted"/>
<reference evidence="2 3" key="1">
    <citation type="submission" date="2019-10" db="EMBL/GenBank/DDBJ databases">
        <title>Nocardia macrotermitis sp. nov. and Nocardia aurantia sp. nov., isolated from the gut of fungus growing-termite Macrotermes natalensis.</title>
        <authorList>
            <person name="Benndorf R."/>
            <person name="Schwitalla J."/>
            <person name="Martin K."/>
            <person name="De Beer W."/>
            <person name="Kaster A.-K."/>
            <person name="Vollmers J."/>
            <person name="Poulsen M."/>
            <person name="Beemelmanns C."/>
        </authorList>
    </citation>
    <scope>NUCLEOTIDE SEQUENCE [LARGE SCALE GENOMIC DNA]</scope>
    <source>
        <strain evidence="2 3">RB20</strain>
    </source>
</reference>
<evidence type="ECO:0000313" key="3">
    <source>
        <dbReference type="Proteomes" id="UP000438448"/>
    </source>
</evidence>
<protein>
    <submittedName>
        <fullName evidence="2">Uncharacterized protein</fullName>
    </submittedName>
</protein>
<accession>A0A7K0D0V5</accession>
<dbReference type="EMBL" id="WEGK01000004">
    <property type="protein sequence ID" value="MQY19350.1"/>
    <property type="molecule type" value="Genomic_DNA"/>
</dbReference>
<dbReference type="Proteomes" id="UP000438448">
    <property type="component" value="Unassembled WGS sequence"/>
</dbReference>
<comment type="caution">
    <text evidence="2">The sequence shown here is derived from an EMBL/GenBank/DDBJ whole genome shotgun (WGS) entry which is preliminary data.</text>
</comment>
<dbReference type="RefSeq" id="WP_153410117.1">
    <property type="nucleotide sequence ID" value="NZ_WEGK01000004.1"/>
</dbReference>
<evidence type="ECO:0000256" key="1">
    <source>
        <dbReference type="SAM" id="MobiDB-lite"/>
    </source>
</evidence>
<keyword evidence="3" id="KW-1185">Reference proteome</keyword>
<organism evidence="2 3">
    <name type="scientific">Nocardia macrotermitis</name>
    <dbReference type="NCBI Taxonomy" id="2585198"/>
    <lineage>
        <taxon>Bacteria</taxon>
        <taxon>Bacillati</taxon>
        <taxon>Actinomycetota</taxon>
        <taxon>Actinomycetes</taxon>
        <taxon>Mycobacteriales</taxon>
        <taxon>Nocardiaceae</taxon>
        <taxon>Nocardia</taxon>
    </lineage>
</organism>
<name>A0A7K0D0V5_9NOCA</name>
<sequence length="172" mass="19165">MSEDRTDHFATTAPEPTAIIAIRPSLCGEMFEFRLKQLERYADRLAYRVLAVFDTDKTPNLWLPITKWQPDAVITLDENHIQLTEVARISDVITLLPEAQYSQGRYELLDPNNAGDANPTLPQRNPGASGLVPHPNSMRPVPARAVTATDWGQVLRILLGVRRARTTAPPTA</sequence>
<dbReference type="AlphaFoldDB" id="A0A7K0D0V5"/>
<evidence type="ECO:0000313" key="2">
    <source>
        <dbReference type="EMBL" id="MQY19350.1"/>
    </source>
</evidence>
<feature type="region of interest" description="Disordered" evidence="1">
    <location>
        <begin position="111"/>
        <end position="131"/>
    </location>
</feature>